<sequence>MLSLTWANTHVFITNSLEGKEDLHIHCKSKDDDLQPHVLRINQTFKITFEPNYFFGTLFFCSFQWGNGPFLYYDVYNQSKDYYKCDDDCTWYVHKDGPCRYEFQARKCYAWEIWLKLP</sequence>
<evidence type="ECO:0000256" key="6">
    <source>
        <dbReference type="RuleBase" id="RU367044"/>
    </source>
</evidence>
<evidence type="ECO:0000256" key="4">
    <source>
        <dbReference type="ARBA" id="ARBA00022525"/>
    </source>
</evidence>
<dbReference type="Proteomes" id="UP000000226">
    <property type="component" value="Chromosome 8"/>
</dbReference>
<dbReference type="OrthoDB" id="1904574at2759"/>
<keyword evidence="5" id="KW-0732">Signal</keyword>
<dbReference type="Pfam" id="PF05938">
    <property type="entry name" value="Self-incomp_S1"/>
    <property type="match status" value="1"/>
</dbReference>
<dbReference type="eggNOG" id="ENOG502S7CQ">
    <property type="taxonomic scope" value="Eukaryota"/>
</dbReference>
<dbReference type="Gramene" id="ESW11853">
    <property type="protein sequence ID" value="ESW11853"/>
    <property type="gene ID" value="PHAVU_008G064100g"/>
</dbReference>
<evidence type="ECO:0000313" key="8">
    <source>
        <dbReference type="Proteomes" id="UP000000226"/>
    </source>
</evidence>
<gene>
    <name evidence="7" type="ORF">PHAVU_008G064100g</name>
</gene>
<dbReference type="GO" id="GO:0060320">
    <property type="term" value="P:rejection of self pollen"/>
    <property type="evidence" value="ECO:0007669"/>
    <property type="project" value="UniProtKB-KW"/>
</dbReference>
<proteinExistence type="inferred from homology"/>
<evidence type="ECO:0000256" key="1">
    <source>
        <dbReference type="ARBA" id="ARBA00004613"/>
    </source>
</evidence>
<dbReference type="PANTHER" id="PTHR31232:SF43">
    <property type="entry name" value="S-PROTEIN HOMOLOG 29-RELATED"/>
    <property type="match status" value="1"/>
</dbReference>
<comment type="similarity">
    <text evidence="2 6">Belongs to the plant self-incompatibility (S1) protein family.</text>
</comment>
<evidence type="ECO:0000256" key="3">
    <source>
        <dbReference type="ARBA" id="ARBA00022471"/>
    </source>
</evidence>
<evidence type="ECO:0000313" key="7">
    <source>
        <dbReference type="EMBL" id="ESW11853.1"/>
    </source>
</evidence>
<protein>
    <recommendedName>
        <fullName evidence="6">S-protein homolog</fullName>
    </recommendedName>
</protein>
<keyword evidence="3 6" id="KW-0713">Self-incompatibility</keyword>
<dbReference type="OMA" id="ERDSFIC"/>
<dbReference type="GO" id="GO:0005576">
    <property type="term" value="C:extracellular region"/>
    <property type="evidence" value="ECO:0007669"/>
    <property type="project" value="UniProtKB-SubCell"/>
</dbReference>
<reference evidence="8" key="1">
    <citation type="journal article" date="2014" name="Nat. Genet.">
        <title>A reference genome for common bean and genome-wide analysis of dual domestications.</title>
        <authorList>
            <person name="Schmutz J."/>
            <person name="McClean P.E."/>
            <person name="Mamidi S."/>
            <person name="Wu G.A."/>
            <person name="Cannon S.B."/>
            <person name="Grimwood J."/>
            <person name="Jenkins J."/>
            <person name="Shu S."/>
            <person name="Song Q."/>
            <person name="Chavarro C."/>
            <person name="Torres-Torres M."/>
            <person name="Geffroy V."/>
            <person name="Moghaddam S.M."/>
            <person name="Gao D."/>
            <person name="Abernathy B."/>
            <person name="Barry K."/>
            <person name="Blair M."/>
            <person name="Brick M.A."/>
            <person name="Chovatia M."/>
            <person name="Gepts P."/>
            <person name="Goodstein D.M."/>
            <person name="Gonzales M."/>
            <person name="Hellsten U."/>
            <person name="Hyten D.L."/>
            <person name="Jia G."/>
            <person name="Kelly J.D."/>
            <person name="Kudrna D."/>
            <person name="Lee R."/>
            <person name="Richard M.M."/>
            <person name="Miklas P.N."/>
            <person name="Osorno J.M."/>
            <person name="Rodrigues J."/>
            <person name="Thareau V."/>
            <person name="Urrea C.A."/>
            <person name="Wang M."/>
            <person name="Yu Y."/>
            <person name="Zhang M."/>
            <person name="Wing R.A."/>
            <person name="Cregan P.B."/>
            <person name="Rokhsar D.S."/>
            <person name="Jackson S.A."/>
        </authorList>
    </citation>
    <scope>NUCLEOTIDE SEQUENCE [LARGE SCALE GENOMIC DNA]</scope>
    <source>
        <strain evidence="8">cv. G19833</strain>
    </source>
</reference>
<dbReference type="InterPro" id="IPR010264">
    <property type="entry name" value="Self-incomp_S1"/>
</dbReference>
<evidence type="ECO:0000256" key="5">
    <source>
        <dbReference type="ARBA" id="ARBA00022729"/>
    </source>
</evidence>
<organism evidence="7 8">
    <name type="scientific">Phaseolus vulgaris</name>
    <name type="common">Kidney bean</name>
    <name type="synonym">French bean</name>
    <dbReference type="NCBI Taxonomy" id="3885"/>
    <lineage>
        <taxon>Eukaryota</taxon>
        <taxon>Viridiplantae</taxon>
        <taxon>Streptophyta</taxon>
        <taxon>Embryophyta</taxon>
        <taxon>Tracheophyta</taxon>
        <taxon>Spermatophyta</taxon>
        <taxon>Magnoliopsida</taxon>
        <taxon>eudicotyledons</taxon>
        <taxon>Gunneridae</taxon>
        <taxon>Pentapetalae</taxon>
        <taxon>rosids</taxon>
        <taxon>fabids</taxon>
        <taxon>Fabales</taxon>
        <taxon>Fabaceae</taxon>
        <taxon>Papilionoideae</taxon>
        <taxon>50 kb inversion clade</taxon>
        <taxon>NPAAA clade</taxon>
        <taxon>indigoferoid/millettioid clade</taxon>
        <taxon>Phaseoleae</taxon>
        <taxon>Phaseolus</taxon>
    </lineage>
</organism>
<keyword evidence="8" id="KW-1185">Reference proteome</keyword>
<accession>V7B4R3</accession>
<dbReference type="EMBL" id="CM002295">
    <property type="protein sequence ID" value="ESW11853.1"/>
    <property type="molecule type" value="Genomic_DNA"/>
</dbReference>
<name>V7B4R3_PHAVU</name>
<dbReference type="AlphaFoldDB" id="V7B4R3"/>
<evidence type="ECO:0000256" key="2">
    <source>
        <dbReference type="ARBA" id="ARBA00005581"/>
    </source>
</evidence>
<comment type="subcellular location">
    <subcellularLocation>
        <location evidence="1 6">Secreted</location>
    </subcellularLocation>
</comment>
<dbReference type="PANTHER" id="PTHR31232">
    <property type="match status" value="1"/>
</dbReference>
<keyword evidence="4 6" id="KW-0964">Secreted</keyword>
<dbReference type="SMR" id="V7B4R3"/>